<dbReference type="GeneTree" id="ENSGT01030000237478"/>
<sequence length="82" mass="9205">MKGPPSTWGPGSNMLDYLLSLGQINQRDGLLVTWYHAANSKEQMKAALSSKSREGFRRLGGATLLLLQDWEANGETWVRRRS</sequence>
<proteinExistence type="predicted"/>
<dbReference type="Proteomes" id="UP000694544">
    <property type="component" value="Unplaced"/>
</dbReference>
<protein>
    <submittedName>
        <fullName evidence="1">Uncharacterized protein</fullName>
    </submittedName>
</protein>
<accession>A0A8C6DJ45</accession>
<keyword evidence="2" id="KW-1185">Reference proteome</keyword>
<reference evidence="1" key="1">
    <citation type="submission" date="2025-08" db="UniProtKB">
        <authorList>
            <consortium name="Ensembl"/>
        </authorList>
    </citation>
    <scope>IDENTIFICATION</scope>
</reference>
<dbReference type="Ensembl" id="ENSMMST00000019029.1">
    <property type="protein sequence ID" value="ENSMMSP00000017225.1"/>
    <property type="gene ID" value="ENSMMSG00000013069.1"/>
</dbReference>
<reference evidence="1" key="2">
    <citation type="submission" date="2025-09" db="UniProtKB">
        <authorList>
            <consortium name="Ensembl"/>
        </authorList>
    </citation>
    <scope>IDENTIFICATION</scope>
</reference>
<evidence type="ECO:0000313" key="2">
    <source>
        <dbReference type="Proteomes" id="UP000694544"/>
    </source>
</evidence>
<dbReference type="AlphaFoldDB" id="A0A8C6DJ45"/>
<name>A0A8C6DJ45_MOSMO</name>
<evidence type="ECO:0000313" key="1">
    <source>
        <dbReference type="Ensembl" id="ENSMMSP00000017225.1"/>
    </source>
</evidence>
<organism evidence="1 2">
    <name type="scientific">Moschus moschiferus</name>
    <name type="common">Siberian musk deer</name>
    <name type="synonym">Moschus sibiricus</name>
    <dbReference type="NCBI Taxonomy" id="68415"/>
    <lineage>
        <taxon>Eukaryota</taxon>
        <taxon>Metazoa</taxon>
        <taxon>Chordata</taxon>
        <taxon>Craniata</taxon>
        <taxon>Vertebrata</taxon>
        <taxon>Euteleostomi</taxon>
        <taxon>Mammalia</taxon>
        <taxon>Eutheria</taxon>
        <taxon>Laurasiatheria</taxon>
        <taxon>Artiodactyla</taxon>
        <taxon>Ruminantia</taxon>
        <taxon>Pecora</taxon>
        <taxon>Moschidae</taxon>
        <taxon>Moschus</taxon>
    </lineage>
</organism>